<keyword evidence="8" id="KW-1185">Reference proteome</keyword>
<dbReference type="EC" id="5.4.2.11" evidence="2"/>
<feature type="binding site" evidence="5">
    <location>
        <begin position="10"/>
        <end position="17"/>
    </location>
    <ligand>
        <name>substrate</name>
    </ligand>
</feature>
<dbReference type="Proteomes" id="UP001142462">
    <property type="component" value="Unassembled WGS sequence"/>
</dbReference>
<dbReference type="InterPro" id="IPR029033">
    <property type="entry name" value="His_PPase_superfam"/>
</dbReference>
<feature type="binding site" evidence="5">
    <location>
        <position position="74"/>
    </location>
    <ligand>
        <name>substrate</name>
    </ligand>
</feature>
<proteinExistence type="inferred from homology"/>
<dbReference type="AlphaFoldDB" id="A0A9W6LWR0"/>
<dbReference type="EMBL" id="BSEJ01000007">
    <property type="protein sequence ID" value="GLJ61646.1"/>
    <property type="molecule type" value="Genomic_DNA"/>
</dbReference>
<comment type="caution">
    <text evidence="7">The sequence shown here is derived from an EMBL/GenBank/DDBJ whole genome shotgun (WGS) entry which is preliminary data.</text>
</comment>
<feature type="region of interest" description="Disordered" evidence="6">
    <location>
        <begin position="233"/>
        <end position="260"/>
    </location>
</feature>
<keyword evidence="4" id="KW-0413">Isomerase</keyword>
<organism evidence="7 8">
    <name type="scientific">Microbacterium barkeri</name>
    <dbReference type="NCBI Taxonomy" id="33917"/>
    <lineage>
        <taxon>Bacteria</taxon>
        <taxon>Bacillati</taxon>
        <taxon>Actinomycetota</taxon>
        <taxon>Actinomycetes</taxon>
        <taxon>Micrococcales</taxon>
        <taxon>Microbacteriaceae</taxon>
        <taxon>Microbacterium</taxon>
    </lineage>
</organism>
<evidence type="ECO:0000313" key="8">
    <source>
        <dbReference type="Proteomes" id="UP001142462"/>
    </source>
</evidence>
<feature type="compositionally biased region" description="Basic and acidic residues" evidence="6">
    <location>
        <begin position="244"/>
        <end position="260"/>
    </location>
</feature>
<dbReference type="SUPFAM" id="SSF53254">
    <property type="entry name" value="Phosphoglycerate mutase-like"/>
    <property type="match status" value="1"/>
</dbReference>
<dbReference type="InterPro" id="IPR005952">
    <property type="entry name" value="Phosphogly_mut1"/>
</dbReference>
<name>A0A9W6LWR0_9MICO</name>
<dbReference type="GO" id="GO:0006096">
    <property type="term" value="P:glycolytic process"/>
    <property type="evidence" value="ECO:0007669"/>
    <property type="project" value="UniProtKB-KW"/>
</dbReference>
<dbReference type="PANTHER" id="PTHR11931">
    <property type="entry name" value="PHOSPHOGLYCERATE MUTASE"/>
    <property type="match status" value="1"/>
</dbReference>
<dbReference type="PROSITE" id="PS00175">
    <property type="entry name" value="PG_MUTASE"/>
    <property type="match status" value="1"/>
</dbReference>
<gene>
    <name evidence="7" type="primary">gpm_1</name>
    <name evidence="7" type="ORF">GCM10017576_17760</name>
</gene>
<sequence>MALQRLILIRHGESVGNEAASAAERAGEEVIDLPYRDADTPLSPTGEAQAAALRSALRTLGAGDAIAWTSPYRRAAQTAEHALAELGAPAVADERLRDRELGVLDHLTSHGVVARYPSEAERRDHLGKFFYRPPGGESWADVALRLRSFLSDAAEAAAATGVVFVHEAVVHLIRYVLEGWDERRVLAAAIEEPVPNASATVLEQADGRWRAARIGDVGHLIEAGVEATLHTGRRDALPSGGEIDPGHPDDAGEESRVSAE</sequence>
<accession>A0A9W6LWR0</accession>
<evidence type="ECO:0000256" key="4">
    <source>
        <dbReference type="ARBA" id="ARBA00023235"/>
    </source>
</evidence>
<dbReference type="GO" id="GO:0004619">
    <property type="term" value="F:phosphoglycerate mutase activity"/>
    <property type="evidence" value="ECO:0007669"/>
    <property type="project" value="UniProtKB-EC"/>
</dbReference>
<evidence type="ECO:0000256" key="1">
    <source>
        <dbReference type="ARBA" id="ARBA00006717"/>
    </source>
</evidence>
<evidence type="ECO:0000256" key="5">
    <source>
        <dbReference type="PIRSR" id="PIRSR613078-2"/>
    </source>
</evidence>
<dbReference type="InterPro" id="IPR001345">
    <property type="entry name" value="PG/BPGM_mutase_AS"/>
</dbReference>
<dbReference type="SMART" id="SM00855">
    <property type="entry name" value="PGAM"/>
    <property type="match status" value="1"/>
</dbReference>
<evidence type="ECO:0000256" key="3">
    <source>
        <dbReference type="ARBA" id="ARBA00023152"/>
    </source>
</evidence>
<reference evidence="7" key="1">
    <citation type="journal article" date="2014" name="Int. J. Syst. Evol. Microbiol.">
        <title>Complete genome sequence of Corynebacterium casei LMG S-19264T (=DSM 44701T), isolated from a smear-ripened cheese.</title>
        <authorList>
            <consortium name="US DOE Joint Genome Institute (JGI-PGF)"/>
            <person name="Walter F."/>
            <person name="Albersmeier A."/>
            <person name="Kalinowski J."/>
            <person name="Ruckert C."/>
        </authorList>
    </citation>
    <scope>NUCLEOTIDE SEQUENCE</scope>
    <source>
        <strain evidence="7">VKM Ac-1020</strain>
    </source>
</reference>
<evidence type="ECO:0000256" key="6">
    <source>
        <dbReference type="SAM" id="MobiDB-lite"/>
    </source>
</evidence>
<reference evidence="7" key="2">
    <citation type="submission" date="2023-01" db="EMBL/GenBank/DDBJ databases">
        <authorList>
            <person name="Sun Q."/>
            <person name="Evtushenko L."/>
        </authorList>
    </citation>
    <scope>NUCLEOTIDE SEQUENCE</scope>
    <source>
        <strain evidence="7">VKM Ac-1020</strain>
    </source>
</reference>
<dbReference type="Pfam" id="PF00300">
    <property type="entry name" value="His_Phos_1"/>
    <property type="match status" value="1"/>
</dbReference>
<dbReference type="Gene3D" id="3.40.50.1240">
    <property type="entry name" value="Phosphoglycerate mutase-like"/>
    <property type="match status" value="1"/>
</dbReference>
<evidence type="ECO:0000256" key="2">
    <source>
        <dbReference type="ARBA" id="ARBA00012028"/>
    </source>
</evidence>
<dbReference type="InterPro" id="IPR013078">
    <property type="entry name" value="His_Pase_superF_clade-1"/>
</dbReference>
<comment type="similarity">
    <text evidence="1">Belongs to the phosphoglycerate mutase family. BPG-dependent PGAM subfamily.</text>
</comment>
<keyword evidence="3" id="KW-0324">Glycolysis</keyword>
<evidence type="ECO:0000313" key="7">
    <source>
        <dbReference type="EMBL" id="GLJ61646.1"/>
    </source>
</evidence>
<dbReference type="CDD" id="cd07067">
    <property type="entry name" value="HP_PGM_like"/>
    <property type="match status" value="1"/>
</dbReference>
<dbReference type="RefSeq" id="WP_271173354.1">
    <property type="nucleotide sequence ID" value="NZ_BSEJ01000007.1"/>
</dbReference>
<protein>
    <recommendedName>
        <fullName evidence="2">phosphoglycerate mutase (2,3-diphosphoglycerate-dependent)</fullName>
        <ecNumber evidence="2">5.4.2.11</ecNumber>
    </recommendedName>
</protein>